<evidence type="ECO:0000313" key="1">
    <source>
        <dbReference type="EMBL" id="TKA83705.1"/>
    </source>
</evidence>
<dbReference type="PANTHER" id="PTHR42085">
    <property type="entry name" value="F-BOX DOMAIN-CONTAINING PROTEIN"/>
    <property type="match status" value="1"/>
</dbReference>
<proteinExistence type="predicted"/>
<name>A0A4U0Y7P1_9PEZI</name>
<protein>
    <recommendedName>
        <fullName evidence="3">F-box domain-containing protein</fullName>
    </recommendedName>
</protein>
<gene>
    <name evidence="1" type="ORF">B0A55_00288</name>
</gene>
<dbReference type="AlphaFoldDB" id="A0A4U0Y7P1"/>
<accession>A0A4U0Y7P1</accession>
<organism evidence="1 2">
    <name type="scientific">Friedmanniomyces simplex</name>
    <dbReference type="NCBI Taxonomy" id="329884"/>
    <lineage>
        <taxon>Eukaryota</taxon>
        <taxon>Fungi</taxon>
        <taxon>Dikarya</taxon>
        <taxon>Ascomycota</taxon>
        <taxon>Pezizomycotina</taxon>
        <taxon>Dothideomycetes</taxon>
        <taxon>Dothideomycetidae</taxon>
        <taxon>Mycosphaerellales</taxon>
        <taxon>Teratosphaeriaceae</taxon>
        <taxon>Friedmanniomyces</taxon>
    </lineage>
</organism>
<dbReference type="OrthoDB" id="62952at2759"/>
<sequence>MFLDLPPELRLRIYEHALHFGCTLQKPLRAAAWRRSDGCTANVSLLRASKLIYREAIDILYDVNSFAISYNHVCYCENTFPYPALEPRMRTIRITNFLPRIDQPQTCNFCQSSGFGLLEHLMQMPKLNSAVIAFENVFSFADFVPELLRNLAAERTVELSSGEVGEVNVLGPESRLCFELPALQRAWSALARGERAKDARNRVPGELTMRRALEYLQFETNTYDRTAETLLPFFTAYDDEDSRRRLRFVGLPDEHKKRAGFTVALAGVMNDIFADDGGSESITWVEIGGMMHHDRWAFCEDAEQTADRARGRVIGAAI</sequence>
<evidence type="ECO:0008006" key="3">
    <source>
        <dbReference type="Google" id="ProtNLM"/>
    </source>
</evidence>
<comment type="caution">
    <text evidence="1">The sequence shown here is derived from an EMBL/GenBank/DDBJ whole genome shotgun (WGS) entry which is preliminary data.</text>
</comment>
<evidence type="ECO:0000313" key="2">
    <source>
        <dbReference type="Proteomes" id="UP000309340"/>
    </source>
</evidence>
<keyword evidence="2" id="KW-1185">Reference proteome</keyword>
<dbReference type="PANTHER" id="PTHR42085:SF1">
    <property type="entry name" value="F-BOX DOMAIN-CONTAINING PROTEIN"/>
    <property type="match status" value="1"/>
</dbReference>
<reference evidence="1 2" key="1">
    <citation type="submission" date="2017-03" db="EMBL/GenBank/DDBJ databases">
        <title>Genomes of endolithic fungi from Antarctica.</title>
        <authorList>
            <person name="Coleine C."/>
            <person name="Masonjones S."/>
            <person name="Stajich J.E."/>
        </authorList>
    </citation>
    <scope>NUCLEOTIDE SEQUENCE [LARGE SCALE GENOMIC DNA]</scope>
    <source>
        <strain evidence="1 2">CCFEE 5184</strain>
    </source>
</reference>
<dbReference type="EMBL" id="NAJQ01000004">
    <property type="protein sequence ID" value="TKA83705.1"/>
    <property type="molecule type" value="Genomic_DNA"/>
</dbReference>
<dbReference type="InterPro" id="IPR038883">
    <property type="entry name" value="AN11006-like"/>
</dbReference>
<dbReference type="Proteomes" id="UP000309340">
    <property type="component" value="Unassembled WGS sequence"/>
</dbReference>